<comment type="caution">
    <text evidence="1">The sequence shown here is derived from an EMBL/GenBank/DDBJ whole genome shotgun (WGS) entry which is preliminary data.</text>
</comment>
<evidence type="ECO:0000313" key="1">
    <source>
        <dbReference type="EMBL" id="MBD2754393.1"/>
    </source>
</evidence>
<reference evidence="1" key="1">
    <citation type="submission" date="2020-09" db="EMBL/GenBank/DDBJ databases">
        <authorList>
            <person name="Kim M.K."/>
        </authorList>
    </citation>
    <scope>NUCLEOTIDE SEQUENCE</scope>
    <source>
        <strain evidence="1">BT704</strain>
    </source>
</reference>
<evidence type="ECO:0000313" key="2">
    <source>
        <dbReference type="Proteomes" id="UP000653797"/>
    </source>
</evidence>
<dbReference type="Proteomes" id="UP000653797">
    <property type="component" value="Unassembled WGS sequence"/>
</dbReference>
<protein>
    <submittedName>
        <fullName evidence="1">Uncharacterized protein</fullName>
    </submittedName>
</protein>
<name>A0A927B2V2_9BACT</name>
<accession>A0A927B2V2</accession>
<keyword evidence="2" id="KW-1185">Reference proteome</keyword>
<dbReference type="AlphaFoldDB" id="A0A927B2V2"/>
<sequence length="141" mass="16460">MTFAQHIRLVSFDDLLLLTDIVQTETTRRKTFIDCLSDIQLQGLSLTINTRDLLYRVINSRLNGPASKKNGDLTIKNLFTLLKKEDWLYIEYVNSRAFLEIKDTLIRHDAPLEEYYGVFNEKNEASLNRRMVQIIEAGTYK</sequence>
<gene>
    <name evidence="1" type="ORF">IC230_15910</name>
</gene>
<dbReference type="RefSeq" id="WP_191040026.1">
    <property type="nucleotide sequence ID" value="NZ_JACXAA010000005.1"/>
</dbReference>
<proteinExistence type="predicted"/>
<dbReference type="EMBL" id="JACXAA010000005">
    <property type="protein sequence ID" value="MBD2754393.1"/>
    <property type="molecule type" value="Genomic_DNA"/>
</dbReference>
<organism evidence="1 2">
    <name type="scientific">Spirosoma validum</name>
    <dbReference type="NCBI Taxonomy" id="2771355"/>
    <lineage>
        <taxon>Bacteria</taxon>
        <taxon>Pseudomonadati</taxon>
        <taxon>Bacteroidota</taxon>
        <taxon>Cytophagia</taxon>
        <taxon>Cytophagales</taxon>
        <taxon>Cytophagaceae</taxon>
        <taxon>Spirosoma</taxon>
    </lineage>
</organism>